<dbReference type="EMBL" id="BMRG01000013">
    <property type="protein sequence ID" value="GGP72691.1"/>
    <property type="molecule type" value="Genomic_DNA"/>
</dbReference>
<comment type="caution">
    <text evidence="1">The sequence shown here is derived from an EMBL/GenBank/DDBJ whole genome shotgun (WGS) entry which is preliminary data.</text>
</comment>
<name>A0A918EFA5_9PSEU</name>
<reference evidence="1" key="2">
    <citation type="submission" date="2020-09" db="EMBL/GenBank/DDBJ databases">
        <authorList>
            <person name="Sun Q."/>
            <person name="Ohkuma M."/>
        </authorList>
    </citation>
    <scope>NUCLEOTIDE SEQUENCE</scope>
    <source>
        <strain evidence="1">JCM 3313</strain>
    </source>
</reference>
<keyword evidence="2" id="KW-1185">Reference proteome</keyword>
<proteinExistence type="predicted"/>
<dbReference type="AlphaFoldDB" id="A0A918EFA5"/>
<gene>
    <name evidence="1" type="ORF">GCM10010185_52560</name>
</gene>
<protein>
    <submittedName>
        <fullName evidence="1">Uncharacterized protein</fullName>
    </submittedName>
</protein>
<evidence type="ECO:0000313" key="2">
    <source>
        <dbReference type="Proteomes" id="UP000639606"/>
    </source>
</evidence>
<evidence type="ECO:0000313" key="1">
    <source>
        <dbReference type="EMBL" id="GGP72691.1"/>
    </source>
</evidence>
<organism evidence="1 2">
    <name type="scientific">Saccharothrix coeruleofusca</name>
    <dbReference type="NCBI Taxonomy" id="33919"/>
    <lineage>
        <taxon>Bacteria</taxon>
        <taxon>Bacillati</taxon>
        <taxon>Actinomycetota</taxon>
        <taxon>Actinomycetes</taxon>
        <taxon>Pseudonocardiales</taxon>
        <taxon>Pseudonocardiaceae</taxon>
        <taxon>Saccharothrix</taxon>
    </lineage>
</organism>
<sequence>MASDKRRRPAVLKRGESSQYIRVALAEQGASTLHVLAVSSIPEVIRHDVFTDKPVVVLVPEGVVRASQDLVERIRTVNLFHPAVVP</sequence>
<accession>A0A918EFA5</accession>
<reference evidence="1" key="1">
    <citation type="journal article" date="2014" name="Int. J. Syst. Evol. Microbiol.">
        <title>Complete genome sequence of Corynebacterium casei LMG S-19264T (=DSM 44701T), isolated from a smear-ripened cheese.</title>
        <authorList>
            <consortium name="US DOE Joint Genome Institute (JGI-PGF)"/>
            <person name="Walter F."/>
            <person name="Albersmeier A."/>
            <person name="Kalinowski J."/>
            <person name="Ruckert C."/>
        </authorList>
    </citation>
    <scope>NUCLEOTIDE SEQUENCE</scope>
    <source>
        <strain evidence="1">JCM 3313</strain>
    </source>
</reference>
<dbReference type="Proteomes" id="UP000639606">
    <property type="component" value="Unassembled WGS sequence"/>
</dbReference>